<comment type="function">
    <text evidence="1">Together with LptE, is involved in the assembly of lipopolysaccharide (LPS) at the surface of the outer membrane.</text>
</comment>
<evidence type="ECO:0000313" key="4">
    <source>
        <dbReference type="Proteomes" id="UP000285190"/>
    </source>
</evidence>
<comment type="subcellular location">
    <subcellularLocation>
        <location evidence="1">Cell outer membrane</location>
    </subcellularLocation>
</comment>
<evidence type="ECO:0000259" key="2">
    <source>
        <dbReference type="Pfam" id="PF04453"/>
    </source>
</evidence>
<comment type="similarity">
    <text evidence="1">Belongs to the LptD family.</text>
</comment>
<dbReference type="PANTHER" id="PTHR30189">
    <property type="entry name" value="LPS-ASSEMBLY PROTEIN"/>
    <property type="match status" value="1"/>
</dbReference>
<protein>
    <recommendedName>
        <fullName evidence="1">LPS-assembly protein LptD</fullName>
    </recommendedName>
</protein>
<name>A0A418X3T0_9BURK</name>
<accession>A0A418X3T0</accession>
<dbReference type="GO" id="GO:1990351">
    <property type="term" value="C:transporter complex"/>
    <property type="evidence" value="ECO:0007669"/>
    <property type="project" value="TreeGrafter"/>
</dbReference>
<gene>
    <name evidence="1" type="primary">lptD</name>
    <name evidence="3" type="ORF">D3870_14725</name>
</gene>
<keyword evidence="1" id="KW-0998">Cell outer membrane</keyword>
<comment type="subunit">
    <text evidence="1">Component of the lipopolysaccharide transport and assembly complex. Interacts with LptE and LptA.</text>
</comment>
<dbReference type="AlphaFoldDB" id="A0A418X3T0"/>
<feature type="signal peptide" evidence="1">
    <location>
        <begin position="1"/>
        <end position="32"/>
    </location>
</feature>
<dbReference type="InterPro" id="IPR007543">
    <property type="entry name" value="LptD_C"/>
</dbReference>
<organism evidence="3 4">
    <name type="scientific">Noviherbaspirillum cavernae</name>
    <dbReference type="NCBI Taxonomy" id="2320862"/>
    <lineage>
        <taxon>Bacteria</taxon>
        <taxon>Pseudomonadati</taxon>
        <taxon>Pseudomonadota</taxon>
        <taxon>Betaproteobacteria</taxon>
        <taxon>Burkholderiales</taxon>
        <taxon>Oxalobacteraceae</taxon>
        <taxon>Noviherbaspirillum</taxon>
    </lineage>
</organism>
<dbReference type="EMBL" id="QYUN01000002">
    <property type="protein sequence ID" value="RJG07086.1"/>
    <property type="molecule type" value="Genomic_DNA"/>
</dbReference>
<dbReference type="GO" id="GO:0009279">
    <property type="term" value="C:cell outer membrane"/>
    <property type="evidence" value="ECO:0007669"/>
    <property type="project" value="UniProtKB-SubCell"/>
</dbReference>
<dbReference type="Pfam" id="PF04453">
    <property type="entry name" value="LptD"/>
    <property type="match status" value="1"/>
</dbReference>
<dbReference type="HAMAP" id="MF_01411">
    <property type="entry name" value="LPS_assembly_LptD"/>
    <property type="match status" value="1"/>
</dbReference>
<dbReference type="PANTHER" id="PTHR30189:SF1">
    <property type="entry name" value="LPS-ASSEMBLY PROTEIN LPTD"/>
    <property type="match status" value="1"/>
</dbReference>
<dbReference type="GO" id="GO:0043165">
    <property type="term" value="P:Gram-negative-bacterium-type cell outer membrane assembly"/>
    <property type="evidence" value="ECO:0007669"/>
    <property type="project" value="UniProtKB-UniRule"/>
</dbReference>
<evidence type="ECO:0000256" key="1">
    <source>
        <dbReference type="HAMAP-Rule" id="MF_01411"/>
    </source>
</evidence>
<dbReference type="RefSeq" id="WP_119740230.1">
    <property type="nucleotide sequence ID" value="NZ_QYUN01000002.1"/>
</dbReference>
<dbReference type="Proteomes" id="UP000285190">
    <property type="component" value="Unassembled WGS sequence"/>
</dbReference>
<keyword evidence="4" id="KW-1185">Reference proteome</keyword>
<keyword evidence="1" id="KW-0732">Signal</keyword>
<feature type="domain" description="LptD C-terminal" evidence="2">
    <location>
        <begin position="287"/>
        <end position="649"/>
    </location>
</feature>
<comment type="caution">
    <text evidence="3">The sequence shown here is derived from an EMBL/GenBank/DDBJ whole genome shotgun (WGS) entry which is preliminary data.</text>
</comment>
<dbReference type="InterPro" id="IPR020889">
    <property type="entry name" value="LipoPS_assembly_LptD"/>
</dbReference>
<feature type="chain" id="PRO_5019594770" description="LPS-assembly protein LptD" evidence="1">
    <location>
        <begin position="33"/>
        <end position="734"/>
    </location>
</feature>
<keyword evidence="1" id="KW-0472">Membrane</keyword>
<dbReference type="GO" id="GO:0015920">
    <property type="term" value="P:lipopolysaccharide transport"/>
    <property type="evidence" value="ECO:0007669"/>
    <property type="project" value="InterPro"/>
</dbReference>
<reference evidence="3 4" key="1">
    <citation type="submission" date="2018-09" db="EMBL/GenBank/DDBJ databases">
        <authorList>
            <person name="Zhu H."/>
        </authorList>
    </citation>
    <scope>NUCLEOTIDE SEQUENCE [LARGE SCALE GENOMIC DNA]</scope>
    <source>
        <strain evidence="3 4">K2R10-39</strain>
    </source>
</reference>
<dbReference type="OrthoDB" id="9760225at2"/>
<proteinExistence type="inferred from homology"/>
<sequence length="734" mass="82014" precursor="true">MTRLPLFPPSQRSLRILTAVVAAASVPALVSAQTAGARASKEDDKNAPSIINAEQMTGRPDREVFMERDVEINKGQTTVTSDKATYRIVEDEVEAVGNVRMRRFGDTYTADEFRYKMDSGEGYALNPTYRLGANNGQGQAERVDFEAEDRALVSEGTYSTCESPDPDWYLKADTLKLDSGLDLGVAYKSLLYFKGVPILATPAMSFPLSGERKSGFLPPTIGSTNRGGFEVTTPYYFNIAPNRDLTLYPRYMSRRGLHMGAEGRYLEPTFSGQTTVEGMLNDQVTKTDRWAVSSIHTHAFAPGWTYNWNINAASDDDYPSDFARSITGVTQRLLLRDMTLTYGSTYWSALARASNYQVLQDPLAPIGRPYDRLPQLMLTASRLDVGGFDWSVESDVTRWWHPNLVRGDRLYVNPKISYPLIHPGGFLTPKLALHASQYHLQNQVPGQPTNLSRVLPTFSIDSGLVFERDARFFGQSMTQTLEPRLFYVYTPYRNQNDFPIFDSGIADLSFAQLFSENRFVGNDRISDANQLTGAVVSRYIEPSGVERMRVAVGQRFYFEPQSVTLGAATNDSRSDMLVSATGRISQAVSVDGNLQYSQTQNIMNRANYGVRWQPAPKKVLNVAYRLDRTQNPQLEQVDVSGQWPIARRWYGAARVNYSLLDRRVAEGLLGLEYKADCWVFRVVGQRIPTSTGQATTSLFFQLELTGLARLGSNPLDAMQQSIPGYQLVTTPSNP</sequence>
<evidence type="ECO:0000313" key="3">
    <source>
        <dbReference type="EMBL" id="RJG07086.1"/>
    </source>
</evidence>
<dbReference type="Gene3D" id="2.60.450.10">
    <property type="entry name" value="Lipopolysaccharide (LPS) transport protein A like domain"/>
    <property type="match status" value="1"/>
</dbReference>
<dbReference type="InterPro" id="IPR050218">
    <property type="entry name" value="LptD"/>
</dbReference>
<comment type="caution">
    <text evidence="1">Lacks conserved residue(s) required for the propagation of feature annotation.</text>
</comment>